<evidence type="ECO:0000256" key="7">
    <source>
        <dbReference type="SAM" id="SignalP"/>
    </source>
</evidence>
<dbReference type="GO" id="GO:0034975">
    <property type="term" value="P:protein folding in endoplasmic reticulum"/>
    <property type="evidence" value="ECO:0007669"/>
    <property type="project" value="TreeGrafter"/>
</dbReference>
<evidence type="ECO:0000256" key="6">
    <source>
        <dbReference type="SAM" id="Phobius"/>
    </source>
</evidence>
<keyword evidence="9" id="KW-1185">Reference proteome</keyword>
<sequence length="126" mass="14237">MSVLSKALLLIGVLQIIHAGYSIHHFNSVSKLVSTSDITSKLYLPFDVKVEVYSGLLISLLSILLSFDKVEYMQLKENKIIRTNERLLPLKTNITNGHESLIVNGNIHSLNMQNEEATVHFIDFKK</sequence>
<evidence type="ECO:0000256" key="3">
    <source>
        <dbReference type="ARBA" id="ARBA00022692"/>
    </source>
</evidence>
<dbReference type="PANTHER" id="PTHR28144">
    <property type="entry name" value="ER MEMBRANE PROTEIN COMPLEX SUBUNIT 5"/>
    <property type="match status" value="1"/>
</dbReference>
<keyword evidence="4 6" id="KW-1133">Transmembrane helix</keyword>
<feature type="transmembrane region" description="Helical" evidence="6">
    <location>
        <begin position="50"/>
        <end position="67"/>
    </location>
</feature>
<accession>A0A1E5RLT1</accession>
<dbReference type="Pfam" id="PF10270">
    <property type="entry name" value="MMgT"/>
    <property type="match status" value="1"/>
</dbReference>
<gene>
    <name evidence="8" type="ORF">AWRI3578_g1454</name>
</gene>
<comment type="caution">
    <text evidence="8">The sequence shown here is derived from an EMBL/GenBank/DDBJ whole genome shotgun (WGS) entry which is preliminary data.</text>
</comment>
<evidence type="ECO:0000256" key="1">
    <source>
        <dbReference type="ARBA" id="ARBA00004127"/>
    </source>
</evidence>
<evidence type="ECO:0000256" key="2">
    <source>
        <dbReference type="ARBA" id="ARBA00006109"/>
    </source>
</evidence>
<proteinExistence type="inferred from homology"/>
<dbReference type="OrthoDB" id="44756at2759"/>
<evidence type="ECO:0000313" key="8">
    <source>
        <dbReference type="EMBL" id="OEJ87868.1"/>
    </source>
</evidence>
<dbReference type="AlphaFoldDB" id="A0A1E5RLT1"/>
<evidence type="ECO:0000313" key="9">
    <source>
        <dbReference type="Proteomes" id="UP000095605"/>
    </source>
</evidence>
<keyword evidence="5 6" id="KW-0472">Membrane</keyword>
<feature type="chain" id="PRO_5009184796" description="ER membrane protein complex subunit 5" evidence="7">
    <location>
        <begin position="20"/>
        <end position="126"/>
    </location>
</feature>
<dbReference type="EMBL" id="LPNL01000004">
    <property type="protein sequence ID" value="OEJ87868.1"/>
    <property type="molecule type" value="Genomic_DNA"/>
</dbReference>
<dbReference type="Proteomes" id="UP000095605">
    <property type="component" value="Unassembled WGS sequence"/>
</dbReference>
<keyword evidence="7" id="KW-0732">Signal</keyword>
<name>A0A1E5RLT1_9ASCO</name>
<organism evidence="8 9">
    <name type="scientific">Hanseniaspora opuntiae</name>
    <dbReference type="NCBI Taxonomy" id="211096"/>
    <lineage>
        <taxon>Eukaryota</taxon>
        <taxon>Fungi</taxon>
        <taxon>Dikarya</taxon>
        <taxon>Ascomycota</taxon>
        <taxon>Saccharomycotina</taxon>
        <taxon>Saccharomycetes</taxon>
        <taxon>Saccharomycodales</taxon>
        <taxon>Saccharomycodaceae</taxon>
        <taxon>Hanseniaspora</taxon>
    </lineage>
</organism>
<comment type="subcellular location">
    <subcellularLocation>
        <location evidence="1">Endomembrane system</location>
        <topology evidence="1">Multi-pass membrane protein</topology>
    </subcellularLocation>
</comment>
<evidence type="ECO:0008006" key="10">
    <source>
        <dbReference type="Google" id="ProtNLM"/>
    </source>
</evidence>
<dbReference type="PANTHER" id="PTHR28144:SF1">
    <property type="entry name" value="ER MEMBRANE PROTEIN COMPLEX SUBUNIT 5"/>
    <property type="match status" value="1"/>
</dbReference>
<protein>
    <recommendedName>
        <fullName evidence="10">ER membrane protein complex subunit 5</fullName>
    </recommendedName>
</protein>
<comment type="similarity">
    <text evidence="2">Belongs to the membrane magnesium transporter (TC 1.A.67) family.</text>
</comment>
<keyword evidence="3 6" id="KW-0812">Transmembrane</keyword>
<dbReference type="InterPro" id="IPR018937">
    <property type="entry name" value="MMgT"/>
</dbReference>
<dbReference type="GO" id="GO:0072546">
    <property type="term" value="C:EMC complex"/>
    <property type="evidence" value="ECO:0007669"/>
    <property type="project" value="TreeGrafter"/>
</dbReference>
<feature type="signal peptide" evidence="7">
    <location>
        <begin position="1"/>
        <end position="19"/>
    </location>
</feature>
<dbReference type="InterPro" id="IPR053279">
    <property type="entry name" value="EMC_subunit"/>
</dbReference>
<evidence type="ECO:0000256" key="5">
    <source>
        <dbReference type="ARBA" id="ARBA00023136"/>
    </source>
</evidence>
<reference evidence="9" key="1">
    <citation type="journal article" date="2016" name="Genome Announc.">
        <title>Genome sequences of three species of Hanseniaspora isolated from spontaneous wine fermentations.</title>
        <authorList>
            <person name="Sternes P.R."/>
            <person name="Lee D."/>
            <person name="Kutyna D.R."/>
            <person name="Borneman A.R."/>
        </authorList>
    </citation>
    <scope>NUCLEOTIDE SEQUENCE [LARGE SCALE GENOMIC DNA]</scope>
    <source>
        <strain evidence="9">AWRI3578</strain>
    </source>
</reference>
<evidence type="ECO:0000256" key="4">
    <source>
        <dbReference type="ARBA" id="ARBA00022989"/>
    </source>
</evidence>